<name>A0AA42DPV9_9FIRM</name>
<feature type="transmembrane region" description="Helical" evidence="5">
    <location>
        <begin position="380"/>
        <end position="398"/>
    </location>
</feature>
<evidence type="ECO:0000256" key="5">
    <source>
        <dbReference type="SAM" id="Phobius"/>
    </source>
</evidence>
<feature type="transmembrane region" description="Helical" evidence="5">
    <location>
        <begin position="129"/>
        <end position="147"/>
    </location>
</feature>
<dbReference type="Pfam" id="PF13515">
    <property type="entry name" value="FUSC_2"/>
    <property type="match status" value="1"/>
</dbReference>
<feature type="transmembrane region" description="Helical" evidence="5">
    <location>
        <begin position="81"/>
        <end position="98"/>
    </location>
</feature>
<keyword evidence="2 5" id="KW-0812">Transmembrane</keyword>
<evidence type="ECO:0000313" key="8">
    <source>
        <dbReference type="Proteomes" id="UP001169242"/>
    </source>
</evidence>
<keyword evidence="8" id="KW-1185">Reference proteome</keyword>
<reference evidence="7" key="1">
    <citation type="journal article" date="2023" name="Int. J. Syst. Evol. Microbiol.">
        <title>&lt;i&gt;Holtiella tumoricola&lt;/i&gt; gen. nov. sp. nov., isolated from a human clinical sample.</title>
        <authorList>
            <person name="Allen-Vercoe E."/>
            <person name="Daigneault M.C."/>
            <person name="Vancuren S.J."/>
            <person name="Cochrane K."/>
            <person name="O'Neal L.L."/>
            <person name="Sankaranarayanan K."/>
            <person name="Lawson P.A."/>
        </authorList>
    </citation>
    <scope>NUCLEOTIDE SEQUENCE</scope>
    <source>
        <strain evidence="7">CC70A</strain>
    </source>
</reference>
<protein>
    <submittedName>
        <fullName evidence="7">FUSC family protein</fullName>
    </submittedName>
</protein>
<feature type="transmembrane region" description="Helical" evidence="5">
    <location>
        <begin position="333"/>
        <end position="352"/>
    </location>
</feature>
<feature type="transmembrane region" description="Helical" evidence="5">
    <location>
        <begin position="428"/>
        <end position="447"/>
    </location>
</feature>
<evidence type="ECO:0000256" key="4">
    <source>
        <dbReference type="ARBA" id="ARBA00023136"/>
    </source>
</evidence>
<sequence length="624" mass="72085">MNKKLIMSKTILFVAIIGFIIIFKSIFGNENTLIGVTTITAMLMFLERDLTLAPWKNTFTLIALNLFIGCASTLASMNTWLGIPINFIAIFILGYSLLYNLKKPMYMPFVLEYLFILATPVSIELIPNRLSALVCGAIFIMVSQLVINKNKFKKVGNQLLAQLCKNIIKKAEYIKVNQQYEGIDKDIREQIHLFTTLLYDRREEDFYLTEEGMIKLNLAVSLEKISYLLDKVKYEAEQQEMIDDLISILDQISKCFNDLAEIDCLDEIFKTLLSKYQIERINDIEVLKLLNHLSFIKNNLEELSKIENNQYNLERFKKHFVFKIELDRNSIKFSYACRLAIGITLAAFLTDFFKLTEGRWIMFTVFSLIVPIYEQSKQKLKDRIFATIIGSIIVVILFSIFHDLTIRTIILMGAGYIGNYLKQYRHTTICVTVSAIGAAALMGDALVLSESRILFVIFGAIIALVINRFILPYRLETHNKQLEKLYRITIEDMMNTVYEMTRGNGNEHKLKNLFILTSLIEDRIKLNNQLAVNIENQDMVKDYRLFLITIYELYIWATHHEISVNVQHVLVDIGNLLKGNQAELIPAIEEGQRQIQLAEDIYDKVILSIIVEILQEEESIKNKE</sequence>
<dbReference type="EMBL" id="JAQIFT010000058">
    <property type="protein sequence ID" value="MDA3732968.1"/>
    <property type="molecule type" value="Genomic_DNA"/>
</dbReference>
<dbReference type="RefSeq" id="WP_053985922.1">
    <property type="nucleotide sequence ID" value="NZ_JAQIFT010000058.1"/>
</dbReference>
<evidence type="ECO:0000256" key="2">
    <source>
        <dbReference type="ARBA" id="ARBA00022692"/>
    </source>
</evidence>
<dbReference type="AlphaFoldDB" id="A0AA42DPV9"/>
<evidence type="ECO:0000256" key="3">
    <source>
        <dbReference type="ARBA" id="ARBA00022989"/>
    </source>
</evidence>
<gene>
    <name evidence="7" type="ORF">PBV87_15940</name>
</gene>
<dbReference type="InterPro" id="IPR049453">
    <property type="entry name" value="Memb_transporter_dom"/>
</dbReference>
<feature type="transmembrane region" description="Helical" evidence="5">
    <location>
        <begin position="58"/>
        <end position="75"/>
    </location>
</feature>
<comment type="caution">
    <text evidence="7">The sequence shown here is derived from an EMBL/GenBank/DDBJ whole genome shotgun (WGS) entry which is preliminary data.</text>
</comment>
<accession>A0AA42DPV9</accession>
<keyword evidence="3 5" id="KW-1133">Transmembrane helix</keyword>
<proteinExistence type="predicted"/>
<evidence type="ECO:0000259" key="6">
    <source>
        <dbReference type="Pfam" id="PF13515"/>
    </source>
</evidence>
<comment type="subcellular location">
    <subcellularLocation>
        <location evidence="1">Membrane</location>
        <topology evidence="1">Multi-pass membrane protein</topology>
    </subcellularLocation>
</comment>
<dbReference type="GO" id="GO:0016020">
    <property type="term" value="C:membrane"/>
    <property type="evidence" value="ECO:0007669"/>
    <property type="project" value="UniProtKB-SubCell"/>
</dbReference>
<organism evidence="7 8">
    <name type="scientific">Holtiella tumoricola</name>
    <dbReference type="NCBI Taxonomy" id="3018743"/>
    <lineage>
        <taxon>Bacteria</taxon>
        <taxon>Bacillati</taxon>
        <taxon>Bacillota</taxon>
        <taxon>Clostridia</taxon>
        <taxon>Lachnospirales</taxon>
        <taxon>Cellulosilyticaceae</taxon>
        <taxon>Holtiella</taxon>
    </lineage>
</organism>
<evidence type="ECO:0000256" key="1">
    <source>
        <dbReference type="ARBA" id="ARBA00004141"/>
    </source>
</evidence>
<feature type="domain" description="Integral membrane bound transporter" evidence="6">
    <location>
        <begin position="345"/>
        <end position="466"/>
    </location>
</feature>
<evidence type="ECO:0000313" key="7">
    <source>
        <dbReference type="EMBL" id="MDA3732968.1"/>
    </source>
</evidence>
<feature type="transmembrane region" description="Helical" evidence="5">
    <location>
        <begin position="7"/>
        <end position="27"/>
    </location>
</feature>
<feature type="transmembrane region" description="Helical" evidence="5">
    <location>
        <begin position="453"/>
        <end position="471"/>
    </location>
</feature>
<dbReference type="Proteomes" id="UP001169242">
    <property type="component" value="Unassembled WGS sequence"/>
</dbReference>
<keyword evidence="4 5" id="KW-0472">Membrane</keyword>